<organism evidence="1 2">
    <name type="scientific">Anoxynatronum buryatiense</name>
    <dbReference type="NCBI Taxonomy" id="489973"/>
    <lineage>
        <taxon>Bacteria</taxon>
        <taxon>Bacillati</taxon>
        <taxon>Bacillota</taxon>
        <taxon>Clostridia</taxon>
        <taxon>Eubacteriales</taxon>
        <taxon>Clostridiaceae</taxon>
        <taxon>Anoxynatronum</taxon>
    </lineage>
</organism>
<evidence type="ECO:0000313" key="2">
    <source>
        <dbReference type="Proteomes" id="UP001158066"/>
    </source>
</evidence>
<comment type="caution">
    <text evidence="1">The sequence shown here is derived from an EMBL/GenBank/DDBJ whole genome shotgun (WGS) entry which is preliminary data.</text>
</comment>
<name>A0AA46AKK6_9CLOT</name>
<protein>
    <submittedName>
        <fullName evidence="1">Uncharacterized protein</fullName>
    </submittedName>
</protein>
<gene>
    <name evidence="1" type="ORF">SAMN06296020_1252</name>
</gene>
<keyword evidence="2" id="KW-1185">Reference proteome</keyword>
<evidence type="ECO:0000313" key="1">
    <source>
        <dbReference type="EMBL" id="SMP71991.1"/>
    </source>
</evidence>
<proteinExistence type="predicted"/>
<reference evidence="1" key="1">
    <citation type="submission" date="2017-05" db="EMBL/GenBank/DDBJ databases">
        <authorList>
            <person name="Varghese N."/>
            <person name="Submissions S."/>
        </authorList>
    </citation>
    <scope>NUCLEOTIDE SEQUENCE</scope>
    <source>
        <strain evidence="1">Su22</strain>
    </source>
</reference>
<dbReference type="Proteomes" id="UP001158066">
    <property type="component" value="Unassembled WGS sequence"/>
</dbReference>
<accession>A0AA46AKK6</accession>
<dbReference type="AlphaFoldDB" id="A0AA46AKK6"/>
<dbReference type="RefSeq" id="WP_283410874.1">
    <property type="nucleotide sequence ID" value="NZ_FXUF01000025.1"/>
</dbReference>
<dbReference type="EMBL" id="FXUF01000025">
    <property type="protein sequence ID" value="SMP71991.1"/>
    <property type="molecule type" value="Genomic_DNA"/>
</dbReference>
<sequence>MINSVEIEQSKSKFLDKYNRMHSVDKALTKSINAALGRNPLYNEKAKTNDIRRNIKKIWMIHLNEMSKKYYVQSVNREVFIQDVIELKEIMNDSYGMYFSTEFRISHSQKSLSVFLKHLWCMNMIERPPICPLDRKILEAAGRKYSEAKWTHINDIEEYAKKISWLQKEAFKINCSLAEWELLVFK</sequence>